<dbReference type="RefSeq" id="WP_166043861.1">
    <property type="nucleotide sequence ID" value="NZ_JAAMPJ010000001.1"/>
</dbReference>
<dbReference type="Proteomes" id="UP000481360">
    <property type="component" value="Unassembled WGS sequence"/>
</dbReference>
<organism evidence="5 6">
    <name type="scientific">Lentzea alba</name>
    <dbReference type="NCBI Taxonomy" id="2714351"/>
    <lineage>
        <taxon>Bacteria</taxon>
        <taxon>Bacillati</taxon>
        <taxon>Actinomycetota</taxon>
        <taxon>Actinomycetes</taxon>
        <taxon>Pseudonocardiales</taxon>
        <taxon>Pseudonocardiaceae</taxon>
        <taxon>Lentzea</taxon>
    </lineage>
</organism>
<keyword evidence="2" id="KW-1133">Transmembrane helix</keyword>
<evidence type="ECO:0000313" key="5">
    <source>
        <dbReference type="EMBL" id="NGY58050.1"/>
    </source>
</evidence>
<keyword evidence="2" id="KW-0812">Transmembrane</keyword>
<accession>A0A7C9RLZ2</accession>
<dbReference type="Pfam" id="PF25549">
    <property type="entry name" value="DUF7927"/>
    <property type="match status" value="2"/>
</dbReference>
<evidence type="ECO:0000256" key="3">
    <source>
        <dbReference type="SAM" id="SignalP"/>
    </source>
</evidence>
<feature type="signal peptide" evidence="3">
    <location>
        <begin position="1"/>
        <end position="26"/>
    </location>
</feature>
<dbReference type="NCBIfam" id="TIGR01451">
    <property type="entry name" value="B_ant_repeat"/>
    <property type="match status" value="1"/>
</dbReference>
<evidence type="ECO:0000256" key="1">
    <source>
        <dbReference type="SAM" id="MobiDB-lite"/>
    </source>
</evidence>
<feature type="chain" id="PRO_5028938189" evidence="3">
    <location>
        <begin position="27"/>
        <end position="1872"/>
    </location>
</feature>
<dbReference type="GO" id="GO:0005975">
    <property type="term" value="P:carbohydrate metabolic process"/>
    <property type="evidence" value="ECO:0007669"/>
    <property type="project" value="UniProtKB-ARBA"/>
</dbReference>
<feature type="domain" description="DUF7927" evidence="4">
    <location>
        <begin position="600"/>
        <end position="706"/>
    </location>
</feature>
<feature type="domain" description="DUF7927" evidence="4">
    <location>
        <begin position="478"/>
        <end position="588"/>
    </location>
</feature>
<name>A0A7C9RLZ2_9PSEU</name>
<feature type="transmembrane region" description="Helical" evidence="2">
    <location>
        <begin position="1845"/>
        <end position="1866"/>
    </location>
</feature>
<protein>
    <submittedName>
        <fullName evidence="5">DUF11 domain-containing protein</fullName>
    </submittedName>
</protein>
<comment type="caution">
    <text evidence="5">The sequence shown here is derived from an EMBL/GenBank/DDBJ whole genome shotgun (WGS) entry which is preliminary data.</text>
</comment>
<dbReference type="PANTHER" id="PTHR34819:SF5">
    <property type="entry name" value="CONSERVED REPEAT DOMAIN PROTEIN"/>
    <property type="match status" value="1"/>
</dbReference>
<evidence type="ECO:0000256" key="2">
    <source>
        <dbReference type="SAM" id="Phobius"/>
    </source>
</evidence>
<reference evidence="5 6" key="1">
    <citation type="submission" date="2020-03" db="EMBL/GenBank/DDBJ databases">
        <title>Isolation and identification of active actinomycetes.</title>
        <authorList>
            <person name="Sun X."/>
        </authorList>
    </citation>
    <scope>NUCLEOTIDE SEQUENCE [LARGE SCALE GENOMIC DNA]</scope>
    <source>
        <strain evidence="5 6">NEAU-D13</strain>
    </source>
</reference>
<dbReference type="InterPro" id="IPR013783">
    <property type="entry name" value="Ig-like_fold"/>
</dbReference>
<feature type="region of interest" description="Disordered" evidence="1">
    <location>
        <begin position="868"/>
        <end position="917"/>
    </location>
</feature>
<evidence type="ECO:0000259" key="4">
    <source>
        <dbReference type="Pfam" id="PF25549"/>
    </source>
</evidence>
<dbReference type="InterPro" id="IPR047589">
    <property type="entry name" value="DUF11_rpt"/>
</dbReference>
<gene>
    <name evidence="5" type="ORF">G7043_03785</name>
</gene>
<keyword evidence="3" id="KW-0732">Signal</keyword>
<keyword evidence="6" id="KW-1185">Reference proteome</keyword>
<dbReference type="Gene3D" id="2.60.40.10">
    <property type="entry name" value="Immunoglobulins"/>
    <property type="match status" value="1"/>
</dbReference>
<evidence type="ECO:0000313" key="6">
    <source>
        <dbReference type="Proteomes" id="UP000481360"/>
    </source>
</evidence>
<dbReference type="EMBL" id="JAAMPJ010000001">
    <property type="protein sequence ID" value="NGY58050.1"/>
    <property type="molecule type" value="Genomic_DNA"/>
</dbReference>
<dbReference type="PANTHER" id="PTHR34819">
    <property type="entry name" value="LARGE CYSTEINE-RICH PERIPLASMIC PROTEIN OMCB"/>
    <property type="match status" value="1"/>
</dbReference>
<proteinExistence type="predicted"/>
<dbReference type="InterPro" id="IPR051172">
    <property type="entry name" value="Chlamydia_OmcB"/>
</dbReference>
<keyword evidence="2" id="KW-0472">Membrane</keyword>
<dbReference type="InterPro" id="IPR057687">
    <property type="entry name" value="DUF7927"/>
</dbReference>
<sequence>MSCWTRLAGVCAVALLLGTALSPSLALPAQQADRSAGPAGTRLRSPQTFFAYLKPGENLDVLFVKDDDLAGSLAEDLVVTVRRPSGADVVCTIPDGDPEGSACAWSGLAAPDAGIWAVEVAMSACPSTGICGRDSYTWGVTVRSGVTSVPGRVWSERFAMNQDASAPPVDISFWYQSEFGYTYRATYRGYHGIDSTFEADSFGIVQNGTCTPAYRSSAVLRPAAGACGGTFKIFFEAPAPDLPPAATRWNGVTDWIRPPVPVTPVITGGTFTPSAPHGSAGTLSFDLSGYTGPLAVHVDVNDDGDHIDSVDRRFPVTADAGAVVVPFDGLDGSGAPIPAGQSFSFEIVVDRVAEIHFINSDVELRTGGIEVLRLNGPPLGRSTLHWNDTDFPEPDPDRCGTAPVTDERAGIGSAGGVHRWDLGTCGSVAGANANDGVRGAWGDLRAIEEWTYAPVLITHTVRVPGCDIRITETASRSTAWQDDVVTYTINVENTGDHVHPVTDPVELTDDLSGVLDDAKVEVLPVATAGTASFASPVVSWSGPLAPGEKATITYSVRVNQPDLGDRRLVTAVTSDTHGTDCAAASVNPACATVVDVPSLKITKTADRADFEPGDTVLYTVTVTNDGQVPFTASDPASFSDDLTDVLDDARLSADEVTVSSGAIDFTSPVLTWTGPLGVGQTASMTYPVAVAVAGTGNGVLRNTTTGMPGVALTCTVCEVELPSSVVSVSNEVFATTPNPDGSVTLVYDVTVSGGGTAPSTYDLSDSLWFGAGVTVHATSALDLSGSTVSVGWNGVGEPSVVTGVSIAPGASHTYRLTVTATPGATATGAATDCSLDAGETGTAFHNTATVTGVGGVRSASACEPIRQLASGKAARPESPMAEGDHDLSGALRPGAGLSVEPTSTQATAPDSVVTDPARDGATSTILASDVDTTPRALHIVHATVEPETGRAPTDCPVAAGDSGTAFSGVATLVRDGQAQQVDGCVEAPDLVVGKQSVGTPVPGEDGTFTQTYDITVGNRGAGPAVYGLADQLWFGKGVVVESAAAVNTTPGSLPVNPSWDGGADAVLASAVAISGGTTHVYRVTVVVTPDPDATTGAAANCDLDPGETGTGFRAIATLSHNGRAQQAVACTAPSAISVTKGVTATVPNGDGTYTIAYEIVVTNNGAGADHYDLTDSLEYGAGVELVSADVATPLVAGPSTGWDGTNDALVARNVTIEGNSSHAYTMTVVAAPPDDPAPGALDCSLDSGESGTGTRNTARVTSNGVVKGATACAALAHLSITETVLPGSPKANGDATFTVAYQIDVRNSGAAPTTYDLTEELLPGKGIEVVSAATEANPDWNGADEQKIANGVAIGAGERDTYLLTVVYVVNVVYATSTTTDCLIDDGETGSGFAGRATATGLGMSHKALACAEAPVLSINHTMVGLTPHENGSHTAVYEIAVINLGAGSGHYDLSDELRFGSGIEVVKAAASAIDDAPVPDSGWRGAGWLVSGARIDGGDTHVYRVTVTLTSEATGKAADCVVDPEESTTGLRNVATMFTNGVTEQAVGCRSIAGVSVAEDVVRTTPLGDGYQEISYRITVANEGAASATYSLHDTLRYGVGTAVRSAVIDGAPEWNGALQPVVRTDVPLTAGERHVYDVKVVAAPPSNARAESFDCVLDPDEEGTGALNTAAVVVDGVVKSASACAPFPGVTITKEVLPGSPKVGPDGDLVVDYRITVVNGGAADITYDLDDRLHLRNGTEVTDLVVRMSPDVAPTNPSWNGRSDFWIARGVHLASGFGHSYVVTARVVPDEVDGDAPNCAPDPGEDDSGLWDEATVTANGTALTTEACAPLPVDELAATGMDLRSICGVGFALLLAGSLLVFAARRRETE</sequence>